<dbReference type="Pfam" id="PF13561">
    <property type="entry name" value="adh_short_C2"/>
    <property type="match status" value="1"/>
</dbReference>
<dbReference type="InterPro" id="IPR036291">
    <property type="entry name" value="NAD(P)-bd_dom_sf"/>
</dbReference>
<name>A0A549TBL6_9HYPH</name>
<dbReference type="GO" id="GO:0016491">
    <property type="term" value="F:oxidoreductase activity"/>
    <property type="evidence" value="ECO:0007669"/>
    <property type="project" value="UniProtKB-KW"/>
</dbReference>
<dbReference type="InterPro" id="IPR002347">
    <property type="entry name" value="SDR_fam"/>
</dbReference>
<evidence type="ECO:0000256" key="1">
    <source>
        <dbReference type="ARBA" id="ARBA00006484"/>
    </source>
</evidence>
<dbReference type="EMBL" id="VJMG01000021">
    <property type="protein sequence ID" value="TRL39286.1"/>
    <property type="molecule type" value="Genomic_DNA"/>
</dbReference>
<dbReference type="FunFam" id="3.40.50.720:FF:000084">
    <property type="entry name" value="Short-chain dehydrogenase reductase"/>
    <property type="match status" value="1"/>
</dbReference>
<evidence type="ECO:0000313" key="4">
    <source>
        <dbReference type="Proteomes" id="UP000316801"/>
    </source>
</evidence>
<dbReference type="PANTHER" id="PTHR43639:SF1">
    <property type="entry name" value="SHORT-CHAIN DEHYDROGENASE_REDUCTASE FAMILY PROTEIN"/>
    <property type="match status" value="1"/>
</dbReference>
<dbReference type="InterPro" id="IPR020904">
    <property type="entry name" value="Sc_DH/Rdtase_CS"/>
</dbReference>
<dbReference type="PRINTS" id="PR00080">
    <property type="entry name" value="SDRFAMILY"/>
</dbReference>
<gene>
    <name evidence="3" type="ORF">FNA46_09040</name>
</gene>
<dbReference type="PROSITE" id="PS00061">
    <property type="entry name" value="ADH_SHORT"/>
    <property type="match status" value="1"/>
</dbReference>
<dbReference type="AlphaFoldDB" id="A0A549TBL6"/>
<keyword evidence="2" id="KW-0560">Oxidoreductase</keyword>
<keyword evidence="4" id="KW-1185">Reference proteome</keyword>
<comment type="similarity">
    <text evidence="1">Belongs to the short-chain dehydrogenases/reductases (SDR) family.</text>
</comment>
<accession>A0A549TBL6</accession>
<comment type="caution">
    <text evidence="3">The sequence shown here is derived from an EMBL/GenBank/DDBJ whole genome shotgun (WGS) entry which is preliminary data.</text>
</comment>
<dbReference type="PANTHER" id="PTHR43639">
    <property type="entry name" value="OXIDOREDUCTASE, SHORT-CHAIN DEHYDROGENASE/REDUCTASE FAMILY (AFU_ORTHOLOGUE AFUA_5G02870)"/>
    <property type="match status" value="1"/>
</dbReference>
<evidence type="ECO:0000313" key="3">
    <source>
        <dbReference type="EMBL" id="TRL39286.1"/>
    </source>
</evidence>
<dbReference type="CDD" id="cd05233">
    <property type="entry name" value="SDR_c"/>
    <property type="match status" value="1"/>
</dbReference>
<dbReference type="Proteomes" id="UP000316801">
    <property type="component" value="Unassembled WGS sequence"/>
</dbReference>
<dbReference type="Gene3D" id="3.40.50.720">
    <property type="entry name" value="NAD(P)-binding Rossmann-like Domain"/>
    <property type="match status" value="1"/>
</dbReference>
<dbReference type="PRINTS" id="PR00081">
    <property type="entry name" value="GDHRDH"/>
</dbReference>
<protein>
    <submittedName>
        <fullName evidence="3">SDR family oxidoreductase</fullName>
    </submittedName>
</protein>
<reference evidence="3 4" key="1">
    <citation type="submission" date="2019-07" db="EMBL/GenBank/DDBJ databases">
        <title>Ln-dependent methylotrophs.</title>
        <authorList>
            <person name="Tani A."/>
        </authorList>
    </citation>
    <scope>NUCLEOTIDE SEQUENCE [LARGE SCALE GENOMIC DNA]</scope>
    <source>
        <strain evidence="3 4">SM12</strain>
    </source>
</reference>
<sequence length="261" mass="27417">MDTVAASQPAFRFADLEDRPVLVTGGGSGIGAAFTEAFARQGARVAFLDIAREPSLALVATLSGQTRHPVEFIEADLSDVSQIRSAVAAAAERLGGIGVLVNNAALDDRHEFLEVTEEYWDRNQAINLKQMFFCAQAAAPHLIADGRGAVVNLSSISFLLNMGGLPSYTTAKAGILGLTKSLAGRLGPDGIRVNALLPGMIVTERQKALWLTDEGIAAMIDRQCVKRSLTAADMVGPCLFLASSASAGMSAQWITVDGGTL</sequence>
<dbReference type="RefSeq" id="WP_143124865.1">
    <property type="nucleotide sequence ID" value="NZ_VJMG01000021.1"/>
</dbReference>
<proteinExistence type="inferred from homology"/>
<evidence type="ECO:0000256" key="2">
    <source>
        <dbReference type="ARBA" id="ARBA00023002"/>
    </source>
</evidence>
<organism evidence="3 4">
    <name type="scientific">Rhizobium straminoryzae</name>
    <dbReference type="NCBI Taxonomy" id="1387186"/>
    <lineage>
        <taxon>Bacteria</taxon>
        <taxon>Pseudomonadati</taxon>
        <taxon>Pseudomonadota</taxon>
        <taxon>Alphaproteobacteria</taxon>
        <taxon>Hyphomicrobiales</taxon>
        <taxon>Rhizobiaceae</taxon>
        <taxon>Rhizobium/Agrobacterium group</taxon>
        <taxon>Rhizobium</taxon>
    </lineage>
</organism>
<dbReference type="SUPFAM" id="SSF51735">
    <property type="entry name" value="NAD(P)-binding Rossmann-fold domains"/>
    <property type="match status" value="1"/>
</dbReference>